<name>A0ABT9A297_9SPHN</name>
<dbReference type="RefSeq" id="WP_304562406.1">
    <property type="nucleotide sequence ID" value="NZ_JAUQSZ010000012.1"/>
</dbReference>
<feature type="compositionally biased region" description="Low complexity" evidence="1">
    <location>
        <begin position="142"/>
        <end position="152"/>
    </location>
</feature>
<feature type="compositionally biased region" description="Pro residues" evidence="1">
    <location>
        <begin position="70"/>
        <end position="86"/>
    </location>
</feature>
<dbReference type="Proteomes" id="UP001176468">
    <property type="component" value="Unassembled WGS sequence"/>
</dbReference>
<keyword evidence="2" id="KW-0472">Membrane</keyword>
<dbReference type="PRINTS" id="PR01217">
    <property type="entry name" value="PRICHEXTENSN"/>
</dbReference>
<keyword evidence="4" id="KW-1185">Reference proteome</keyword>
<dbReference type="Gene3D" id="3.30.1150.10">
    <property type="match status" value="1"/>
</dbReference>
<proteinExistence type="predicted"/>
<feature type="compositionally biased region" description="Pro residues" evidence="1">
    <location>
        <begin position="96"/>
        <end position="119"/>
    </location>
</feature>
<keyword evidence="2" id="KW-0812">Transmembrane</keyword>
<gene>
    <name evidence="3" type="ORF">Q5H94_16620</name>
</gene>
<protein>
    <submittedName>
        <fullName evidence="3">Cell envelope biogenesis protein TolA</fullName>
    </submittedName>
</protein>
<dbReference type="EMBL" id="JAUQSZ010000012">
    <property type="protein sequence ID" value="MDO7843954.1"/>
    <property type="molecule type" value="Genomic_DNA"/>
</dbReference>
<evidence type="ECO:0000256" key="1">
    <source>
        <dbReference type="SAM" id="MobiDB-lite"/>
    </source>
</evidence>
<feature type="compositionally biased region" description="Low complexity" evidence="1">
    <location>
        <begin position="188"/>
        <end position="207"/>
    </location>
</feature>
<accession>A0ABT9A297</accession>
<feature type="transmembrane region" description="Helical" evidence="2">
    <location>
        <begin position="7"/>
        <end position="26"/>
    </location>
</feature>
<evidence type="ECO:0000313" key="4">
    <source>
        <dbReference type="Proteomes" id="UP001176468"/>
    </source>
</evidence>
<evidence type="ECO:0000313" key="3">
    <source>
        <dbReference type="EMBL" id="MDO7843954.1"/>
    </source>
</evidence>
<organism evidence="3 4">
    <name type="scientific">Sphingomonas immobilis</name>
    <dbReference type="NCBI Taxonomy" id="3063997"/>
    <lineage>
        <taxon>Bacteria</taxon>
        <taxon>Pseudomonadati</taxon>
        <taxon>Pseudomonadota</taxon>
        <taxon>Alphaproteobacteria</taxon>
        <taxon>Sphingomonadales</taxon>
        <taxon>Sphingomonadaceae</taxon>
        <taxon>Sphingomonas</taxon>
    </lineage>
</organism>
<evidence type="ECO:0000256" key="2">
    <source>
        <dbReference type="SAM" id="Phobius"/>
    </source>
</evidence>
<keyword evidence="2" id="KW-1133">Transmembrane helix</keyword>
<feature type="region of interest" description="Disordered" evidence="1">
    <location>
        <begin position="47"/>
        <end position="207"/>
    </location>
</feature>
<reference evidence="3" key="1">
    <citation type="submission" date="2023-07" db="EMBL/GenBank/DDBJ databases">
        <authorList>
            <person name="Kim M.K."/>
        </authorList>
    </citation>
    <scope>NUCLEOTIDE SEQUENCE</scope>
    <source>
        <strain evidence="3">CA1-15</strain>
    </source>
</reference>
<sequence length="315" mass="32614">MQRAEKIGIGVALAAHVGLFWLLSLGRTPPPDPKLYAPKPIEVSLAKDVALEQSAPKAPEPPSQSAGPEQGPPEESPPPAPQPKPEPAPEPKPEPKPAPPKPVAKPVPKPEAVPPPKPKPAPKKPEPPKKPAPAKPADAKPTKAPAKPAQAKSSNLDSVIKGIGSSPAAKPGKKPNAQNLADLVSDGKSASPSKSKPNAAAPGATMTARAAADIGSAIKRQVQPCADRQVKPGPGAERIRVTIRLQLNPDGSLKARPAITGHTGVDDENDRYVDAVDRAAIAAFSGCAPLRDLPSELYSVPNGWSTFSLRYNLPG</sequence>
<comment type="caution">
    <text evidence="3">The sequence shown here is derived from an EMBL/GenBank/DDBJ whole genome shotgun (WGS) entry which is preliminary data.</text>
</comment>